<dbReference type="InterPro" id="IPR000683">
    <property type="entry name" value="Gfo/Idh/MocA-like_OxRdtase_N"/>
</dbReference>
<evidence type="ECO:0000256" key="2">
    <source>
        <dbReference type="ARBA" id="ARBA00008072"/>
    </source>
</evidence>
<dbReference type="Pfam" id="PF22725">
    <property type="entry name" value="GFO_IDH_MocA_C3"/>
    <property type="match status" value="1"/>
</dbReference>
<gene>
    <name evidence="8" type="ORF">Vgi01_30020</name>
</gene>
<dbReference type="PANTHER" id="PTHR43350:SF19">
    <property type="entry name" value="D-GULOSIDE 3-DEHYDROGENASE"/>
    <property type="match status" value="1"/>
</dbReference>
<dbReference type="InterPro" id="IPR020843">
    <property type="entry name" value="ER"/>
</dbReference>
<dbReference type="CDD" id="cd08255">
    <property type="entry name" value="2-desacetyl-2-hydroxyethyl_bacteriochlorophyllide_like"/>
    <property type="match status" value="1"/>
</dbReference>
<name>A0ABQ4IEH8_9ACTN</name>
<feature type="region of interest" description="Disordered" evidence="6">
    <location>
        <begin position="703"/>
        <end position="722"/>
    </location>
</feature>
<evidence type="ECO:0000313" key="9">
    <source>
        <dbReference type="Proteomes" id="UP000647860"/>
    </source>
</evidence>
<accession>A0ABQ4IEH8</accession>
<keyword evidence="9" id="KW-1185">Reference proteome</keyword>
<dbReference type="InterPro" id="IPR013149">
    <property type="entry name" value="ADH-like_C"/>
</dbReference>
<comment type="cofactor">
    <cofactor evidence="1">
        <name>Zn(2+)</name>
        <dbReference type="ChEBI" id="CHEBI:29105"/>
    </cofactor>
</comment>
<dbReference type="Gene3D" id="3.90.180.10">
    <property type="entry name" value="Medium-chain alcohol dehydrogenases, catalytic domain"/>
    <property type="match status" value="2"/>
</dbReference>
<evidence type="ECO:0000256" key="1">
    <source>
        <dbReference type="ARBA" id="ARBA00001947"/>
    </source>
</evidence>
<dbReference type="SUPFAM" id="SSF55347">
    <property type="entry name" value="Glyceraldehyde-3-phosphate dehydrogenase-like, C-terminal domain"/>
    <property type="match status" value="1"/>
</dbReference>
<dbReference type="EMBL" id="BOPA01000020">
    <property type="protein sequence ID" value="GIJ16318.1"/>
    <property type="molecule type" value="Genomic_DNA"/>
</dbReference>
<dbReference type="SMART" id="SM00829">
    <property type="entry name" value="PKS_ER"/>
    <property type="match status" value="1"/>
</dbReference>
<keyword evidence="4" id="KW-0862">Zinc</keyword>
<dbReference type="Gene3D" id="3.40.50.720">
    <property type="entry name" value="NAD(P)-binding Rossmann-like Domain"/>
    <property type="match status" value="2"/>
</dbReference>
<evidence type="ECO:0000256" key="3">
    <source>
        <dbReference type="ARBA" id="ARBA00022723"/>
    </source>
</evidence>
<evidence type="ECO:0000313" key="8">
    <source>
        <dbReference type="EMBL" id="GIJ16318.1"/>
    </source>
</evidence>
<evidence type="ECO:0000256" key="5">
    <source>
        <dbReference type="ARBA" id="ARBA00023002"/>
    </source>
</evidence>
<comment type="caution">
    <text evidence="8">The sequence shown here is derived from an EMBL/GenBank/DDBJ whole genome shotgun (WGS) entry which is preliminary data.</text>
</comment>
<dbReference type="InterPro" id="IPR011032">
    <property type="entry name" value="GroES-like_sf"/>
</dbReference>
<evidence type="ECO:0000256" key="6">
    <source>
        <dbReference type="SAM" id="MobiDB-lite"/>
    </source>
</evidence>
<dbReference type="Proteomes" id="UP000647860">
    <property type="component" value="Unassembled WGS sequence"/>
</dbReference>
<sequence length="722" mass="76246">MKQVVQSVSGGEVRIVEVPQPEPTATEVLVAVRRSLLSAGTERAVRELASASLLSKARARPDLVRQVVHKARTDGVRTTLAAVRGRLDEDMPLGYSATGVVVAAGAATDGLRPGMRVATASAGHAEYQTVPGLLAVPVPDGVSDQAAAFGAVAAIAMQGLRQAEVGVGGTVAVVGLGLVGQLTVRLALASGLRVIGVDLREWTAELATSGGATGLVEAGAATTEQIMELTRGRGVDAVLITAATRSSGPVTRSAEIARDRARLVVVGDVGLELDRRAFYERELDLRFARSYGPGRYDRAYEEWGVDYPAGHVRWTARGNIETYLDLVDSGRVAVDDLVTHVFEVAQATAAYEALAADPRSLAVQLSYAAPTEPRADAVLLQPRRASSRSRAGLIGAGLYAKATFLPALKAAGWADDLAAVTSAKGLSARHLAERNDIPLVVGTAADLIGRDDIDVVFVLSRHDSHAGLVRQALDAGKHVFVEKPLALTQDELDEVVAAYRRNSGHLFVGFNRRYAPMVGHAKKILAAGGGPVTVAYRINAGRLPDSHWYHDRRQGGRIRGEVCHFIDLASWLVGTAPSVVHAYGGGRGEPGLEEDVSILLGYPDGSTATITYCTGGNRSTPKERVEILGRGHTVLIDDFRRLEVDGREVRRVAAGKGHQQLLALVRQTIVGHRSEGREIEASFVTTRTALAAVAALTGLAEQPSIPPTRAGDDVSVSVPLGS</sequence>
<dbReference type="InterPro" id="IPR055170">
    <property type="entry name" value="GFO_IDH_MocA-like_dom"/>
</dbReference>
<dbReference type="InterPro" id="IPR036291">
    <property type="entry name" value="NAD(P)-bd_dom_sf"/>
</dbReference>
<dbReference type="SUPFAM" id="SSF50129">
    <property type="entry name" value="GroES-like"/>
    <property type="match status" value="1"/>
</dbReference>
<comment type="similarity">
    <text evidence="2">Belongs to the zinc-containing alcohol dehydrogenase family.</text>
</comment>
<dbReference type="RefSeq" id="WP_204291425.1">
    <property type="nucleotide sequence ID" value="NZ_BOPA01000020.1"/>
</dbReference>
<proteinExistence type="inferred from homology"/>
<feature type="domain" description="Enoyl reductase (ER)" evidence="7">
    <location>
        <begin position="10"/>
        <end position="363"/>
    </location>
</feature>
<dbReference type="Pfam" id="PF01408">
    <property type="entry name" value="GFO_IDH_MocA"/>
    <property type="match status" value="1"/>
</dbReference>
<organism evidence="8 9">
    <name type="scientific">Micromonospora gifhornensis</name>
    <dbReference type="NCBI Taxonomy" id="84594"/>
    <lineage>
        <taxon>Bacteria</taxon>
        <taxon>Bacillati</taxon>
        <taxon>Actinomycetota</taxon>
        <taxon>Actinomycetes</taxon>
        <taxon>Micromonosporales</taxon>
        <taxon>Micromonosporaceae</taxon>
        <taxon>Micromonospora</taxon>
    </lineage>
</organism>
<evidence type="ECO:0000259" key="7">
    <source>
        <dbReference type="SMART" id="SM00829"/>
    </source>
</evidence>
<dbReference type="Gene3D" id="3.30.360.10">
    <property type="entry name" value="Dihydrodipicolinate Reductase, domain 2"/>
    <property type="match status" value="1"/>
</dbReference>
<keyword evidence="3" id="KW-0479">Metal-binding</keyword>
<dbReference type="Pfam" id="PF00107">
    <property type="entry name" value="ADH_zinc_N"/>
    <property type="match status" value="1"/>
</dbReference>
<protein>
    <submittedName>
        <fullName evidence="8">Oxidoreductase</fullName>
    </submittedName>
</protein>
<evidence type="ECO:0000256" key="4">
    <source>
        <dbReference type="ARBA" id="ARBA00022833"/>
    </source>
</evidence>
<dbReference type="SUPFAM" id="SSF51735">
    <property type="entry name" value="NAD(P)-binding Rossmann-fold domains"/>
    <property type="match status" value="2"/>
</dbReference>
<dbReference type="PANTHER" id="PTHR43350">
    <property type="entry name" value="NAD-DEPENDENT ALCOHOL DEHYDROGENASE"/>
    <property type="match status" value="1"/>
</dbReference>
<reference evidence="8 9" key="1">
    <citation type="submission" date="2021-01" db="EMBL/GenBank/DDBJ databases">
        <title>Whole genome shotgun sequence of Verrucosispora gifhornensis NBRC 16317.</title>
        <authorList>
            <person name="Komaki H."/>
            <person name="Tamura T."/>
        </authorList>
    </citation>
    <scope>NUCLEOTIDE SEQUENCE [LARGE SCALE GENOMIC DNA]</scope>
    <source>
        <strain evidence="8 9">NBRC 16317</strain>
    </source>
</reference>
<keyword evidence="5" id="KW-0560">Oxidoreductase</keyword>